<dbReference type="STRING" id="436907.A7TG21"/>
<dbReference type="RefSeq" id="XP_001646636.1">
    <property type="nucleotide sequence ID" value="XM_001646586.1"/>
</dbReference>
<dbReference type="GeneID" id="5547093"/>
<protein>
    <submittedName>
        <fullName evidence="2">Uncharacterized protein</fullName>
    </submittedName>
</protein>
<dbReference type="OrthoDB" id="4084022at2759"/>
<feature type="compositionally biased region" description="Basic and acidic residues" evidence="1">
    <location>
        <begin position="101"/>
        <end position="110"/>
    </location>
</feature>
<proteinExistence type="predicted"/>
<dbReference type="Proteomes" id="UP000000267">
    <property type="component" value="Unassembled WGS sequence"/>
</dbReference>
<evidence type="ECO:0000256" key="1">
    <source>
        <dbReference type="SAM" id="MobiDB-lite"/>
    </source>
</evidence>
<reference evidence="2 3" key="1">
    <citation type="journal article" date="2007" name="Proc. Natl. Acad. Sci. U.S.A.">
        <title>Independent sorting-out of thousands of duplicated gene pairs in two yeast species descended from a whole-genome duplication.</title>
        <authorList>
            <person name="Scannell D.R."/>
            <person name="Frank A.C."/>
            <person name="Conant G.C."/>
            <person name="Byrne K.P."/>
            <person name="Woolfit M."/>
            <person name="Wolfe K.H."/>
        </authorList>
    </citation>
    <scope>NUCLEOTIDE SEQUENCE [LARGE SCALE GENOMIC DNA]</scope>
    <source>
        <strain evidence="3">ATCC 22028 / DSM 70294 / BCRC 21397 / CBS 2163 / NBRC 10782 / NRRL Y-8283 / UCD 57-17</strain>
    </source>
</reference>
<sequence length="154" mass="17615">MSEITGKLSNRVMNMKFMKFSKSSTDETESEVVSTAKKFSDSSEWTLPKHKGTDDDQVQKSSVRKVIRVRRTPIVLSNVGVATIKEDVNIIRGRRMVGEPPQEHVKRSSETAEISSEKEDDGYEPCLDQLFKESKNSQSNKNKKNKHKKQKKRN</sequence>
<dbReference type="FunCoup" id="A7TG21">
    <property type="interactions" value="195"/>
</dbReference>
<dbReference type="OMA" id="FRDNSEW"/>
<dbReference type="HOGENOM" id="CLU_132767_0_0_1"/>
<dbReference type="AlphaFoldDB" id="A7TG21"/>
<organism evidence="3">
    <name type="scientific">Vanderwaltozyma polyspora (strain ATCC 22028 / DSM 70294 / BCRC 21397 / CBS 2163 / NBRC 10782 / NRRL Y-8283 / UCD 57-17)</name>
    <name type="common">Kluyveromyces polysporus</name>
    <dbReference type="NCBI Taxonomy" id="436907"/>
    <lineage>
        <taxon>Eukaryota</taxon>
        <taxon>Fungi</taxon>
        <taxon>Dikarya</taxon>
        <taxon>Ascomycota</taxon>
        <taxon>Saccharomycotina</taxon>
        <taxon>Saccharomycetes</taxon>
        <taxon>Saccharomycetales</taxon>
        <taxon>Saccharomycetaceae</taxon>
        <taxon>Vanderwaltozyma</taxon>
    </lineage>
</organism>
<feature type="compositionally biased region" description="Basic residues" evidence="1">
    <location>
        <begin position="141"/>
        <end position="154"/>
    </location>
</feature>
<dbReference type="eggNOG" id="ENOG502SFA3">
    <property type="taxonomic scope" value="Eukaryota"/>
</dbReference>
<keyword evidence="3" id="KW-1185">Reference proteome</keyword>
<dbReference type="Pfam" id="PF10175">
    <property type="entry name" value="MPP6"/>
    <property type="match status" value="1"/>
</dbReference>
<dbReference type="KEGG" id="vpo:Kpol_1028p53"/>
<dbReference type="EMBL" id="DS480385">
    <property type="protein sequence ID" value="EDO18778.1"/>
    <property type="molecule type" value="Genomic_DNA"/>
</dbReference>
<feature type="region of interest" description="Disordered" evidence="1">
    <location>
        <begin position="36"/>
        <end position="61"/>
    </location>
</feature>
<gene>
    <name evidence="2" type="ORF">Kpol_1028p53</name>
</gene>
<accession>A7TG21</accession>
<dbReference type="PhylomeDB" id="A7TG21"/>
<evidence type="ECO:0000313" key="2">
    <source>
        <dbReference type="EMBL" id="EDO18778.1"/>
    </source>
</evidence>
<evidence type="ECO:0000313" key="3">
    <source>
        <dbReference type="Proteomes" id="UP000000267"/>
    </source>
</evidence>
<name>A7TG21_VANPO</name>
<feature type="region of interest" description="Disordered" evidence="1">
    <location>
        <begin position="92"/>
        <end position="154"/>
    </location>
</feature>
<dbReference type="InParanoid" id="A7TG21"/>